<gene>
    <name evidence="2" type="ORF">B7P34_04500</name>
</gene>
<evidence type="ECO:0000313" key="3">
    <source>
        <dbReference type="Proteomes" id="UP000242427"/>
    </source>
</evidence>
<evidence type="ECO:0000256" key="1">
    <source>
        <dbReference type="SAM" id="MobiDB-lite"/>
    </source>
</evidence>
<sequence>MTVFVCAGCDAALTAPVSEVALPAHAHHTYGHAMLPALMEQGTYAVDPEPSGPPWRLWDEIGPDEAEARGVFAPVFSLSFGAPGAVVIAPGDARGTVLIPERCEGYCMGITGADGPNLACANCGRPVATRVDDCSLWQAVWFAPDAVRRVPGDGPGDGPDDGPGRRAAGWEELSQERPGTPPIDPCGGWNPRWEAAAGAALAHLLVASEGRPVALPDGLVTDMFGHVLDALLPPGPPVRPAALAGPGLPDPGPAAGIVLVPRHPRTGEAWQPAGGADVVPLAAEVWAHLAFHNERLLVPATGGLPDGVLRDDPPPMRPWSRFRPDPHVLLSTLARLPAVRQPWLRGIYDRVKAQPYARPF</sequence>
<evidence type="ECO:0000313" key="2">
    <source>
        <dbReference type="EMBL" id="PSJ30047.1"/>
    </source>
</evidence>
<feature type="region of interest" description="Disordered" evidence="1">
    <location>
        <begin position="148"/>
        <end position="182"/>
    </location>
</feature>
<dbReference type="EMBL" id="PXWG01000005">
    <property type="protein sequence ID" value="PSJ30047.1"/>
    <property type="molecule type" value="Genomic_DNA"/>
</dbReference>
<protein>
    <submittedName>
        <fullName evidence="2">Uncharacterized protein</fullName>
    </submittedName>
</protein>
<name>A0A9X7JUH4_9ACTN</name>
<accession>A0A9X7JUH4</accession>
<proteinExistence type="predicted"/>
<reference evidence="2 3" key="1">
    <citation type="submission" date="2018-03" db="EMBL/GenBank/DDBJ databases">
        <title>Chitinolytic properties of Streptosporangium nondiastaticum TBG75A20.</title>
        <authorList>
            <person name="Gayathri V."/>
            <person name="Shiburaj S."/>
        </authorList>
    </citation>
    <scope>NUCLEOTIDE SEQUENCE [LARGE SCALE GENOMIC DNA]</scope>
    <source>
        <strain evidence="2 3">TBG75A20</strain>
    </source>
</reference>
<dbReference type="OrthoDB" id="3280727at2"/>
<keyword evidence="3" id="KW-1185">Reference proteome</keyword>
<comment type="caution">
    <text evidence="2">The sequence shown here is derived from an EMBL/GenBank/DDBJ whole genome shotgun (WGS) entry which is preliminary data.</text>
</comment>
<organism evidence="2 3">
    <name type="scientific">Streptosporangium nondiastaticum</name>
    <dbReference type="NCBI Taxonomy" id="35764"/>
    <lineage>
        <taxon>Bacteria</taxon>
        <taxon>Bacillati</taxon>
        <taxon>Actinomycetota</taxon>
        <taxon>Actinomycetes</taxon>
        <taxon>Streptosporangiales</taxon>
        <taxon>Streptosporangiaceae</taxon>
        <taxon>Streptosporangium</taxon>
    </lineage>
</organism>
<dbReference type="Proteomes" id="UP000242427">
    <property type="component" value="Unassembled WGS sequence"/>
</dbReference>
<dbReference type="AlphaFoldDB" id="A0A9X7JUH4"/>